<dbReference type="OrthoDB" id="74764at2759"/>
<evidence type="ECO:0000256" key="3">
    <source>
        <dbReference type="ARBA" id="ARBA00022840"/>
    </source>
</evidence>
<name>A0A1G4IT32_9SACH</name>
<dbReference type="Pfam" id="PF00498">
    <property type="entry name" value="FHA"/>
    <property type="match status" value="1"/>
</dbReference>
<dbReference type="CDD" id="cd22670">
    <property type="entry name" value="FHA_MEK1-like"/>
    <property type="match status" value="1"/>
</dbReference>
<evidence type="ECO:0000313" key="7">
    <source>
        <dbReference type="EMBL" id="SCU80003.1"/>
    </source>
</evidence>
<keyword evidence="2 4" id="KW-0547">Nucleotide-binding</keyword>
<evidence type="ECO:0000259" key="5">
    <source>
        <dbReference type="PROSITE" id="PS50006"/>
    </source>
</evidence>
<evidence type="ECO:0000313" key="8">
    <source>
        <dbReference type="Proteomes" id="UP000191144"/>
    </source>
</evidence>
<dbReference type="PROSITE" id="PS50011">
    <property type="entry name" value="PROTEIN_KINASE_DOM"/>
    <property type="match status" value="1"/>
</dbReference>
<comment type="similarity">
    <text evidence="1">Belongs to the protein kinase superfamily. CAMK Ser/Thr protein kinase family. CHEK2 subfamily.</text>
</comment>
<evidence type="ECO:0000256" key="2">
    <source>
        <dbReference type="ARBA" id="ARBA00022741"/>
    </source>
</evidence>
<feature type="binding site" evidence="4">
    <location>
        <position position="183"/>
    </location>
    <ligand>
        <name>ATP</name>
        <dbReference type="ChEBI" id="CHEBI:30616"/>
    </ligand>
</feature>
<dbReference type="GO" id="GO:0004672">
    <property type="term" value="F:protein kinase activity"/>
    <property type="evidence" value="ECO:0007669"/>
    <property type="project" value="InterPro"/>
</dbReference>
<dbReference type="InterPro" id="IPR017441">
    <property type="entry name" value="Protein_kinase_ATP_BS"/>
</dbReference>
<dbReference type="PANTHER" id="PTHR24347">
    <property type="entry name" value="SERINE/THREONINE-PROTEIN KINASE"/>
    <property type="match status" value="1"/>
</dbReference>
<dbReference type="FunFam" id="1.10.510.10:FF:001021">
    <property type="entry name" value="Serine/threonine protein kinase"/>
    <property type="match status" value="1"/>
</dbReference>
<dbReference type="EMBL" id="LT598478">
    <property type="protein sequence ID" value="SCU80003.1"/>
    <property type="molecule type" value="Genomic_DNA"/>
</dbReference>
<dbReference type="InterPro" id="IPR000253">
    <property type="entry name" value="FHA_dom"/>
</dbReference>
<keyword evidence="8" id="KW-1185">Reference proteome</keyword>
<dbReference type="Proteomes" id="UP000191144">
    <property type="component" value="Chromosome B"/>
</dbReference>
<protein>
    <submittedName>
        <fullName evidence="7">LAME_0B01244g1_1</fullName>
    </submittedName>
</protein>
<dbReference type="InterPro" id="IPR000719">
    <property type="entry name" value="Prot_kinase_dom"/>
</dbReference>
<dbReference type="SUPFAM" id="SSF49879">
    <property type="entry name" value="SMAD/FHA domain"/>
    <property type="match status" value="1"/>
</dbReference>
<dbReference type="CDD" id="cd05117">
    <property type="entry name" value="STKc_CAMK"/>
    <property type="match status" value="1"/>
</dbReference>
<proteinExistence type="inferred from homology"/>
<dbReference type="PROSITE" id="PS00107">
    <property type="entry name" value="PROTEIN_KINASE_ATP"/>
    <property type="match status" value="1"/>
</dbReference>
<dbReference type="Pfam" id="PF00069">
    <property type="entry name" value="Pkinase"/>
    <property type="match status" value="1"/>
</dbReference>
<feature type="domain" description="Protein kinase" evidence="6">
    <location>
        <begin position="148"/>
        <end position="428"/>
    </location>
</feature>
<reference evidence="8" key="1">
    <citation type="submission" date="2016-03" db="EMBL/GenBank/DDBJ databases">
        <authorList>
            <person name="Devillers Hugo."/>
        </authorList>
    </citation>
    <scope>NUCLEOTIDE SEQUENCE [LARGE SCALE GENOMIC DNA]</scope>
</reference>
<sequence length="545" mass="61006">MGIGDLALADREVLGYLEPVAAENEFLGCKEPLAAVAITKNKLVKMGRNERECDVVLSHPSVSSVHCMFWAIRFDEDSVPMYYVNDCSLNGIQLNGLSMKRGQTCLLDDGDIITVPNAIDYRFVARIKLTTNGLVEQLGFQKNVENWHITSKVVGSGTFGHVLVANNTAFANSGRQAINFAVKIIKMKPSRLDKEAKILLKLAHPNIIKVHKTFAGSSDHLYIFQDLITGGDLFSYLAKSDCLSPVSETEALLIVYQILHALRYLHSQGVVHRDLKLDNILLCTPEPCARIVLADFGIAKDLSSSRSRMHTVVGTPEYCAPEVGFKADRTAYKEFARAATFEQQGYDAKCDLWSLGVIAHIVLTGISPFYGDGSEASIIRNAKVGSLSFSSRQWSKVSDHAKSFVRRLLEIDVQKRLDSRSAFHHSWIAKHKGQLEKLYHKRIVQDVETTPKVEELDWKRKLPKTVNLSPSTVPKKRWPKSTTETLFSCPRGLIRQGSPSFLDVIATRSSTLWNYSKLNSIIVKPMLCFECSLYKKSRQKTWLIA</sequence>
<dbReference type="AlphaFoldDB" id="A0A1G4IT32"/>
<dbReference type="SMART" id="SM00240">
    <property type="entry name" value="FHA"/>
    <property type="match status" value="1"/>
</dbReference>
<dbReference type="Gene3D" id="1.10.510.10">
    <property type="entry name" value="Transferase(Phosphotransferase) domain 1"/>
    <property type="match status" value="1"/>
</dbReference>
<evidence type="ECO:0000256" key="4">
    <source>
        <dbReference type="PROSITE-ProRule" id="PRU10141"/>
    </source>
</evidence>
<evidence type="ECO:0000256" key="1">
    <source>
        <dbReference type="ARBA" id="ARBA00005575"/>
    </source>
</evidence>
<dbReference type="Gene3D" id="2.60.200.20">
    <property type="match status" value="1"/>
</dbReference>
<dbReference type="InterPro" id="IPR008271">
    <property type="entry name" value="Ser/Thr_kinase_AS"/>
</dbReference>
<dbReference type="GO" id="GO:0005524">
    <property type="term" value="F:ATP binding"/>
    <property type="evidence" value="ECO:0007669"/>
    <property type="project" value="UniProtKB-UniRule"/>
</dbReference>
<keyword evidence="3 4" id="KW-0067">ATP-binding</keyword>
<dbReference type="Gene3D" id="3.30.200.20">
    <property type="entry name" value="Phosphorylase Kinase, domain 1"/>
    <property type="match status" value="1"/>
</dbReference>
<dbReference type="InterPro" id="IPR011009">
    <property type="entry name" value="Kinase-like_dom_sf"/>
</dbReference>
<organism evidence="7 8">
    <name type="scientific">Lachancea meyersii CBS 8951</name>
    <dbReference type="NCBI Taxonomy" id="1266667"/>
    <lineage>
        <taxon>Eukaryota</taxon>
        <taxon>Fungi</taxon>
        <taxon>Dikarya</taxon>
        <taxon>Ascomycota</taxon>
        <taxon>Saccharomycotina</taxon>
        <taxon>Saccharomycetes</taxon>
        <taxon>Saccharomycetales</taxon>
        <taxon>Saccharomycetaceae</taxon>
        <taxon>Lachancea</taxon>
    </lineage>
</organism>
<evidence type="ECO:0000259" key="6">
    <source>
        <dbReference type="PROSITE" id="PS50011"/>
    </source>
</evidence>
<feature type="domain" description="FHA" evidence="5">
    <location>
        <begin position="44"/>
        <end position="99"/>
    </location>
</feature>
<dbReference type="PROSITE" id="PS50006">
    <property type="entry name" value="FHA_DOMAIN"/>
    <property type="match status" value="1"/>
</dbReference>
<dbReference type="PROSITE" id="PS00108">
    <property type="entry name" value="PROTEIN_KINASE_ST"/>
    <property type="match status" value="1"/>
</dbReference>
<dbReference type="SMART" id="SM00220">
    <property type="entry name" value="S_TKc"/>
    <property type="match status" value="1"/>
</dbReference>
<dbReference type="InterPro" id="IPR008984">
    <property type="entry name" value="SMAD_FHA_dom_sf"/>
</dbReference>
<accession>A0A1G4IT32</accession>
<gene>
    <name evidence="7" type="ORF">LAME_0B01244G</name>
</gene>
<dbReference type="SUPFAM" id="SSF56112">
    <property type="entry name" value="Protein kinase-like (PK-like)"/>
    <property type="match status" value="1"/>
</dbReference>